<dbReference type="AlphaFoldDB" id="A0A7W8B508"/>
<evidence type="ECO:0000313" key="4">
    <source>
        <dbReference type="Proteomes" id="UP000528608"/>
    </source>
</evidence>
<evidence type="ECO:0000256" key="1">
    <source>
        <dbReference type="SAM" id="SignalP"/>
    </source>
</evidence>
<proteinExistence type="predicted"/>
<name>A0A7W8B508_STREU</name>
<accession>A0A7W8B508</accession>
<dbReference type="RefSeq" id="WP_102920601.1">
    <property type="nucleotide sequence ID" value="NZ_JACHJF010000001.1"/>
</dbReference>
<feature type="chain" id="PRO_5038864595" description="TNT domain-containing protein" evidence="1">
    <location>
        <begin position="27"/>
        <end position="317"/>
    </location>
</feature>
<dbReference type="Pfam" id="PF14021">
    <property type="entry name" value="TNT"/>
    <property type="match status" value="1"/>
</dbReference>
<keyword evidence="1" id="KW-0732">Signal</keyword>
<protein>
    <recommendedName>
        <fullName evidence="2">TNT domain-containing protein</fullName>
    </recommendedName>
</protein>
<gene>
    <name evidence="3" type="ORF">FHS36_000329</name>
</gene>
<dbReference type="InterPro" id="IPR025331">
    <property type="entry name" value="TNT"/>
</dbReference>
<reference evidence="3 4" key="1">
    <citation type="submission" date="2020-08" db="EMBL/GenBank/DDBJ databases">
        <title>Genomic Encyclopedia of Type Strains, Phase III (KMG-III): the genomes of soil and plant-associated and newly described type strains.</title>
        <authorList>
            <person name="Whitman W."/>
        </authorList>
    </citation>
    <scope>NUCLEOTIDE SEQUENCE [LARGE SCALE GENOMIC DNA]</scope>
    <source>
        <strain evidence="3 4">CECT 3259</strain>
    </source>
</reference>
<dbReference type="PANTHER" id="PTHR42059">
    <property type="entry name" value="TNT DOMAIN-CONTAINING PROTEIN"/>
    <property type="match status" value="1"/>
</dbReference>
<evidence type="ECO:0000259" key="2">
    <source>
        <dbReference type="Pfam" id="PF14021"/>
    </source>
</evidence>
<sequence length="317" mass="33761">MRRKARTRIRISAVLCATALSGGALAGTAQARGTAVATPAAPSCSTPFQGDWLLGAADLPTTRPLGPLLKGYARTGAGGPAPDVFLKEWRDSTGKDWRWPGDDGFDGPRQVVTLKKGTRVDRFGLPTGRFLAPTDVPYGGRAMPPSSLRTYPGGAVCNYHVYKVTKPFGVQEGSIAPWFGQPGKGRQIKLDGAADAGLPKDVNVKWLLDNHYLEELATTRTAAASGLVRRVDASGDVDFRTVREALRRAGVPDVYYRVGGTGDGAASAEFYSLRSRGDGVWVVGFSERGREWVVSTYSSADEGARGLYREVVGALGV</sequence>
<feature type="signal peptide" evidence="1">
    <location>
        <begin position="1"/>
        <end position="26"/>
    </location>
</feature>
<organism evidence="3 4">
    <name type="scientific">Streptomyces eurocidicus</name>
    <name type="common">Streptoverticillium eurocidicus</name>
    <dbReference type="NCBI Taxonomy" id="66423"/>
    <lineage>
        <taxon>Bacteria</taxon>
        <taxon>Bacillati</taxon>
        <taxon>Actinomycetota</taxon>
        <taxon>Actinomycetes</taxon>
        <taxon>Kitasatosporales</taxon>
        <taxon>Streptomycetaceae</taxon>
        <taxon>Streptomyces</taxon>
    </lineage>
</organism>
<dbReference type="InterPro" id="IPR053024">
    <property type="entry name" value="Fungal_surface_NADase"/>
</dbReference>
<comment type="caution">
    <text evidence="3">The sequence shown here is derived from an EMBL/GenBank/DDBJ whole genome shotgun (WGS) entry which is preliminary data.</text>
</comment>
<dbReference type="PANTHER" id="PTHR42059:SF1">
    <property type="entry name" value="TNT DOMAIN-CONTAINING PROTEIN"/>
    <property type="match status" value="1"/>
</dbReference>
<dbReference type="Proteomes" id="UP000528608">
    <property type="component" value="Unassembled WGS sequence"/>
</dbReference>
<feature type="domain" description="TNT" evidence="2">
    <location>
        <begin position="113"/>
        <end position="215"/>
    </location>
</feature>
<dbReference type="OrthoDB" id="4745173at2"/>
<dbReference type="GO" id="GO:0050135">
    <property type="term" value="F:NADP+ nucleosidase activity"/>
    <property type="evidence" value="ECO:0007669"/>
    <property type="project" value="InterPro"/>
</dbReference>
<dbReference type="EMBL" id="JACHJF010000001">
    <property type="protein sequence ID" value="MBB5116931.1"/>
    <property type="molecule type" value="Genomic_DNA"/>
</dbReference>
<evidence type="ECO:0000313" key="3">
    <source>
        <dbReference type="EMBL" id="MBB5116931.1"/>
    </source>
</evidence>